<dbReference type="Proteomes" id="UP001589585">
    <property type="component" value="Unassembled WGS sequence"/>
</dbReference>
<evidence type="ECO:0000313" key="3">
    <source>
        <dbReference type="Proteomes" id="UP001589585"/>
    </source>
</evidence>
<evidence type="ECO:0000259" key="1">
    <source>
        <dbReference type="Pfam" id="PF07929"/>
    </source>
</evidence>
<comment type="caution">
    <text evidence="2">The sequence shown here is derived from an EMBL/GenBank/DDBJ whole genome shotgun (WGS) entry which is preliminary data.</text>
</comment>
<keyword evidence="3" id="KW-1185">Reference proteome</keyword>
<dbReference type="InterPro" id="IPR012912">
    <property type="entry name" value="Plasmid_pRiA4b_Orf3-like"/>
</dbReference>
<dbReference type="SUPFAM" id="SSF159941">
    <property type="entry name" value="MM3350-like"/>
    <property type="match status" value="1"/>
</dbReference>
<dbReference type="Pfam" id="PF07929">
    <property type="entry name" value="PRiA4_ORF3"/>
    <property type="match status" value="1"/>
</dbReference>
<evidence type="ECO:0000313" key="2">
    <source>
        <dbReference type="EMBL" id="MFB9055353.1"/>
    </source>
</evidence>
<feature type="domain" description="Plasmid pRiA4b Orf3-like" evidence="1">
    <location>
        <begin position="2"/>
        <end position="191"/>
    </location>
</feature>
<reference evidence="2 3" key="1">
    <citation type="submission" date="2024-09" db="EMBL/GenBank/DDBJ databases">
        <authorList>
            <person name="Sun Q."/>
            <person name="Mori K."/>
        </authorList>
    </citation>
    <scope>NUCLEOTIDE SEQUENCE [LARGE SCALE GENOMIC DNA]</scope>
    <source>
        <strain evidence="2 3">CECT 8622</strain>
    </source>
</reference>
<dbReference type="RefSeq" id="WP_379859538.1">
    <property type="nucleotide sequence ID" value="NZ_JBHMFC010000004.1"/>
</dbReference>
<dbReference type="InterPro" id="IPR024047">
    <property type="entry name" value="MM3350-like_sf"/>
</dbReference>
<name>A0ABV5F7D5_9FLAO</name>
<proteinExistence type="predicted"/>
<sequence length="206" mass="24545">MAYIFKIKLEGSSKPPIWRKVKVNENLTFLDMHLITQGVFNWQNTHLFQFSPNGWGSTPRLQQKLEGEEGWDEVPFSKSNTWPYNERYDANKIKLKEYFKQLKQKIVYIYDFGDDWKHSIELVEITDETIIVPLCLGGKGTAPIEDCGGIWGYYNMVEALNDKKHPDNKDFREWLDFEKNEKWDLNEFDLKDVQERLRDIWALEKE</sequence>
<dbReference type="Gene3D" id="3.10.290.30">
    <property type="entry name" value="MM3350-like"/>
    <property type="match status" value="1"/>
</dbReference>
<protein>
    <submittedName>
        <fullName evidence="2">Plasmid pRiA4b ORF-3 family protein</fullName>
    </submittedName>
</protein>
<organism evidence="2 3">
    <name type="scientific">Mariniflexile ostreae</name>
    <dbReference type="NCBI Taxonomy" id="1520892"/>
    <lineage>
        <taxon>Bacteria</taxon>
        <taxon>Pseudomonadati</taxon>
        <taxon>Bacteroidota</taxon>
        <taxon>Flavobacteriia</taxon>
        <taxon>Flavobacteriales</taxon>
        <taxon>Flavobacteriaceae</taxon>
        <taxon>Mariniflexile</taxon>
    </lineage>
</organism>
<gene>
    <name evidence="2" type="ORF">ACFFU9_01245</name>
</gene>
<dbReference type="PANTHER" id="PTHR41878:SF1">
    <property type="entry name" value="TNPR PROTEIN"/>
    <property type="match status" value="1"/>
</dbReference>
<dbReference type="PANTHER" id="PTHR41878">
    <property type="entry name" value="LEXA REPRESSOR-RELATED"/>
    <property type="match status" value="1"/>
</dbReference>
<dbReference type="EMBL" id="JBHMFC010000004">
    <property type="protein sequence ID" value="MFB9055353.1"/>
    <property type="molecule type" value="Genomic_DNA"/>
</dbReference>
<accession>A0ABV5F7D5</accession>